<evidence type="ECO:0000313" key="2">
    <source>
        <dbReference type="Proteomes" id="UP000765509"/>
    </source>
</evidence>
<dbReference type="EMBL" id="AVOT02030163">
    <property type="protein sequence ID" value="MBW0523281.1"/>
    <property type="molecule type" value="Genomic_DNA"/>
</dbReference>
<accession>A0A9Q3EQV5</accession>
<dbReference type="OrthoDB" id="6060525at2759"/>
<evidence type="ECO:0000313" key="1">
    <source>
        <dbReference type="EMBL" id="MBW0523281.1"/>
    </source>
</evidence>
<protein>
    <submittedName>
        <fullName evidence="1">Uncharacterized protein</fullName>
    </submittedName>
</protein>
<sequence>MEDCSSTHSILENDYLIIYRIDLHHKKDRYFTIGKNKCQKFAFLELKREIKVNKVNKVSQVSLELGKFKSEQMNEDEVSFFLTDIQENKLSSLLYDHKGAFETEKEQLREIIGYEVNITLKIERPNPPLLRTSAYPEIPKSREALDLQIKGLLYLGAIRNAGHNEEVEINTPVIVE</sequence>
<organism evidence="1 2">
    <name type="scientific">Austropuccinia psidii MF-1</name>
    <dbReference type="NCBI Taxonomy" id="1389203"/>
    <lineage>
        <taxon>Eukaryota</taxon>
        <taxon>Fungi</taxon>
        <taxon>Dikarya</taxon>
        <taxon>Basidiomycota</taxon>
        <taxon>Pucciniomycotina</taxon>
        <taxon>Pucciniomycetes</taxon>
        <taxon>Pucciniales</taxon>
        <taxon>Sphaerophragmiaceae</taxon>
        <taxon>Austropuccinia</taxon>
    </lineage>
</organism>
<name>A0A9Q3EQV5_9BASI</name>
<comment type="caution">
    <text evidence="1">The sequence shown here is derived from an EMBL/GenBank/DDBJ whole genome shotgun (WGS) entry which is preliminary data.</text>
</comment>
<dbReference type="Proteomes" id="UP000765509">
    <property type="component" value="Unassembled WGS sequence"/>
</dbReference>
<keyword evidence="2" id="KW-1185">Reference proteome</keyword>
<proteinExistence type="predicted"/>
<gene>
    <name evidence="1" type="ORF">O181_062996</name>
</gene>
<dbReference type="AlphaFoldDB" id="A0A9Q3EQV5"/>
<reference evidence="1" key="1">
    <citation type="submission" date="2021-03" db="EMBL/GenBank/DDBJ databases">
        <title>Draft genome sequence of rust myrtle Austropuccinia psidii MF-1, a brazilian biotype.</title>
        <authorList>
            <person name="Quecine M.C."/>
            <person name="Pachon D.M.R."/>
            <person name="Bonatelli M.L."/>
            <person name="Correr F.H."/>
            <person name="Franceschini L.M."/>
            <person name="Leite T.F."/>
            <person name="Margarido G.R.A."/>
            <person name="Almeida C.A."/>
            <person name="Ferrarezi J.A."/>
            <person name="Labate C.A."/>
        </authorList>
    </citation>
    <scope>NUCLEOTIDE SEQUENCE</scope>
    <source>
        <strain evidence="1">MF-1</strain>
    </source>
</reference>